<keyword evidence="5" id="KW-0378">Hydrolase</keyword>
<comment type="cofactor">
    <cofactor evidence="1">
        <name>Zn(2+)</name>
        <dbReference type="ChEBI" id="CHEBI:29105"/>
    </cofactor>
</comment>
<dbReference type="NCBIfam" id="TIGR00587">
    <property type="entry name" value="nfo"/>
    <property type="match status" value="1"/>
</dbReference>
<dbReference type="SUPFAM" id="SSF51658">
    <property type="entry name" value="Xylose isomerase-like"/>
    <property type="match status" value="1"/>
</dbReference>
<dbReference type="InterPro" id="IPR001719">
    <property type="entry name" value="AP_endonuc_2"/>
</dbReference>
<evidence type="ECO:0000313" key="9">
    <source>
        <dbReference type="Proteomes" id="UP000095282"/>
    </source>
</evidence>
<evidence type="ECO:0000256" key="2">
    <source>
        <dbReference type="ARBA" id="ARBA00005340"/>
    </source>
</evidence>
<dbReference type="PANTHER" id="PTHR21445:SF0">
    <property type="entry name" value="APURINIC-APYRIMIDINIC ENDONUCLEASE"/>
    <property type="match status" value="1"/>
</dbReference>
<dbReference type="InterPro" id="IPR036237">
    <property type="entry name" value="Xyl_isomerase-like_sf"/>
</dbReference>
<accession>A0A1I7UDH2</accession>
<name>A0A1I7UDH2_9PELO</name>
<dbReference type="GO" id="GO:0008081">
    <property type="term" value="F:phosphoric diester hydrolase activity"/>
    <property type="evidence" value="ECO:0007669"/>
    <property type="project" value="TreeGrafter"/>
</dbReference>
<evidence type="ECO:0000256" key="1">
    <source>
        <dbReference type="ARBA" id="ARBA00001947"/>
    </source>
</evidence>
<dbReference type="GO" id="GO:0003906">
    <property type="term" value="F:DNA-(apurinic or apyrimidinic site) endonuclease activity"/>
    <property type="evidence" value="ECO:0007669"/>
    <property type="project" value="TreeGrafter"/>
</dbReference>
<evidence type="ECO:0000256" key="3">
    <source>
        <dbReference type="ARBA" id="ARBA00022723"/>
    </source>
</evidence>
<dbReference type="PROSITE" id="PS00730">
    <property type="entry name" value="AP_NUCLEASE_F2_2"/>
    <property type="match status" value="1"/>
</dbReference>
<dbReference type="SMART" id="SM00518">
    <property type="entry name" value="AP2Ec"/>
    <property type="match status" value="1"/>
</dbReference>
<dbReference type="GO" id="GO:0008270">
    <property type="term" value="F:zinc ion binding"/>
    <property type="evidence" value="ECO:0007669"/>
    <property type="project" value="InterPro"/>
</dbReference>
<evidence type="ECO:0000256" key="7">
    <source>
        <dbReference type="ARBA" id="ARBA00023204"/>
    </source>
</evidence>
<dbReference type="STRING" id="1561998.A0A1I7UDH2"/>
<dbReference type="eggNOG" id="KOG3997">
    <property type="taxonomic scope" value="Eukaryota"/>
</dbReference>
<dbReference type="AlphaFoldDB" id="A0A1I7UDH2"/>
<evidence type="ECO:0000256" key="5">
    <source>
        <dbReference type="ARBA" id="ARBA00022801"/>
    </source>
</evidence>
<dbReference type="GO" id="GO:0006284">
    <property type="term" value="P:base-excision repair"/>
    <property type="evidence" value="ECO:0007669"/>
    <property type="project" value="TreeGrafter"/>
</dbReference>
<dbReference type="Pfam" id="PF01261">
    <property type="entry name" value="AP_endonuc_2"/>
    <property type="match status" value="1"/>
</dbReference>
<keyword evidence="9" id="KW-1185">Reference proteome</keyword>
<evidence type="ECO:0000313" key="10">
    <source>
        <dbReference type="WBParaSite" id="Csp11.Scaffold629.g8227.t1"/>
    </source>
</evidence>
<sequence length="130" mass="14922">MAGQGNSIGGKFEELQFIISLVKDKTRVGVCLDTCHVYAAGYDLRNQYEEVMRSFGEVIGWKYLKALHLNDSKGDLGSNLDRHEHIGQGKLGKETFRRMMRDERLDGDPWILETPEGKYPEEMMMLYGME</sequence>
<dbReference type="GO" id="GO:0005634">
    <property type="term" value="C:nucleus"/>
    <property type="evidence" value="ECO:0007669"/>
    <property type="project" value="TreeGrafter"/>
</dbReference>
<evidence type="ECO:0000256" key="4">
    <source>
        <dbReference type="ARBA" id="ARBA00022763"/>
    </source>
</evidence>
<keyword evidence="6" id="KW-0862">Zinc</keyword>
<protein>
    <submittedName>
        <fullName evidence="10">AP_endonuc_2 domain-containing protein</fullName>
    </submittedName>
</protein>
<evidence type="ECO:0000259" key="8">
    <source>
        <dbReference type="Pfam" id="PF01261"/>
    </source>
</evidence>
<proteinExistence type="inferred from homology"/>
<reference evidence="10" key="1">
    <citation type="submission" date="2016-11" db="UniProtKB">
        <authorList>
            <consortium name="WormBaseParasite"/>
        </authorList>
    </citation>
    <scope>IDENTIFICATION</scope>
</reference>
<keyword evidence="3" id="KW-0479">Metal-binding</keyword>
<organism evidence="9 10">
    <name type="scientific">Caenorhabditis tropicalis</name>
    <dbReference type="NCBI Taxonomy" id="1561998"/>
    <lineage>
        <taxon>Eukaryota</taxon>
        <taxon>Metazoa</taxon>
        <taxon>Ecdysozoa</taxon>
        <taxon>Nematoda</taxon>
        <taxon>Chromadorea</taxon>
        <taxon>Rhabditida</taxon>
        <taxon>Rhabditina</taxon>
        <taxon>Rhabditomorpha</taxon>
        <taxon>Rhabditoidea</taxon>
        <taxon>Rhabditidae</taxon>
        <taxon>Peloderinae</taxon>
        <taxon>Caenorhabditis</taxon>
    </lineage>
</organism>
<dbReference type="PROSITE" id="PS51432">
    <property type="entry name" value="AP_NUCLEASE_F2_4"/>
    <property type="match status" value="1"/>
</dbReference>
<dbReference type="InterPro" id="IPR013022">
    <property type="entry name" value="Xyl_isomerase-like_TIM-brl"/>
</dbReference>
<dbReference type="Proteomes" id="UP000095282">
    <property type="component" value="Unplaced"/>
</dbReference>
<feature type="domain" description="Xylose isomerase-like TIM barrel" evidence="8">
    <location>
        <begin position="1"/>
        <end position="125"/>
    </location>
</feature>
<keyword evidence="7" id="KW-0234">DNA repair</keyword>
<keyword evidence="4" id="KW-0227">DNA damage</keyword>
<dbReference type="PANTHER" id="PTHR21445">
    <property type="entry name" value="ENDONUCLEASE IV ENDODEOXYRIBONUCLEASE IV"/>
    <property type="match status" value="1"/>
</dbReference>
<dbReference type="GO" id="GO:0003677">
    <property type="term" value="F:DNA binding"/>
    <property type="evidence" value="ECO:0007669"/>
    <property type="project" value="InterPro"/>
</dbReference>
<dbReference type="PROSITE" id="PS00731">
    <property type="entry name" value="AP_NUCLEASE_F2_3"/>
    <property type="match status" value="1"/>
</dbReference>
<evidence type="ECO:0000256" key="6">
    <source>
        <dbReference type="ARBA" id="ARBA00022833"/>
    </source>
</evidence>
<dbReference type="GO" id="GO:0005739">
    <property type="term" value="C:mitochondrion"/>
    <property type="evidence" value="ECO:0007669"/>
    <property type="project" value="TreeGrafter"/>
</dbReference>
<comment type="similarity">
    <text evidence="2">Belongs to the AP endonuclease 2 family.</text>
</comment>
<dbReference type="InterPro" id="IPR018246">
    <property type="entry name" value="AP_endonuc_F2_Zn_BS"/>
</dbReference>
<dbReference type="Gene3D" id="3.20.20.150">
    <property type="entry name" value="Divalent-metal-dependent TIM barrel enzymes"/>
    <property type="match status" value="1"/>
</dbReference>
<dbReference type="WBParaSite" id="Csp11.Scaffold629.g8227.t1">
    <property type="protein sequence ID" value="Csp11.Scaffold629.g8227.t1"/>
    <property type="gene ID" value="Csp11.Scaffold629.g8227"/>
</dbReference>